<organism evidence="1 2">
    <name type="scientific">Meloidogyne enterolobii</name>
    <name type="common">Root-knot nematode worm</name>
    <name type="synonym">Meloidogyne mayaguensis</name>
    <dbReference type="NCBI Taxonomy" id="390850"/>
    <lineage>
        <taxon>Eukaryota</taxon>
        <taxon>Metazoa</taxon>
        <taxon>Ecdysozoa</taxon>
        <taxon>Nematoda</taxon>
        <taxon>Chromadorea</taxon>
        <taxon>Rhabditida</taxon>
        <taxon>Tylenchina</taxon>
        <taxon>Tylenchomorpha</taxon>
        <taxon>Tylenchoidea</taxon>
        <taxon>Meloidogynidae</taxon>
        <taxon>Meloidogyninae</taxon>
        <taxon>Meloidogyne</taxon>
    </lineage>
</organism>
<reference evidence="1" key="1">
    <citation type="submission" date="2023-11" db="EMBL/GenBank/DDBJ databases">
        <authorList>
            <person name="Poullet M."/>
        </authorList>
    </citation>
    <scope>NUCLEOTIDE SEQUENCE</scope>
    <source>
        <strain evidence="1">E1834</strain>
    </source>
</reference>
<accession>A0ACB1A0L4</accession>
<sequence>MGNEIKILTKLYYVVSVDNDIKQLVLKACCGDNCEEFQRPEEMYGIMCCGDEPSNQFEEICCENVPRR</sequence>
<gene>
    <name evidence="1" type="ORF">MENTE1834_LOCUS32224</name>
</gene>
<dbReference type="EMBL" id="CAVMJV010000054">
    <property type="protein sequence ID" value="CAK5084815.1"/>
    <property type="molecule type" value="Genomic_DNA"/>
</dbReference>
<dbReference type="Proteomes" id="UP001497535">
    <property type="component" value="Unassembled WGS sequence"/>
</dbReference>
<protein>
    <submittedName>
        <fullName evidence="1">Uncharacterized protein</fullName>
    </submittedName>
</protein>
<evidence type="ECO:0000313" key="2">
    <source>
        <dbReference type="Proteomes" id="UP001497535"/>
    </source>
</evidence>
<comment type="caution">
    <text evidence="1">The sequence shown here is derived from an EMBL/GenBank/DDBJ whole genome shotgun (WGS) entry which is preliminary data.</text>
</comment>
<name>A0ACB1A0L4_MELEN</name>
<proteinExistence type="predicted"/>
<keyword evidence="2" id="KW-1185">Reference proteome</keyword>
<evidence type="ECO:0000313" key="1">
    <source>
        <dbReference type="EMBL" id="CAK5084815.1"/>
    </source>
</evidence>